<name>A0A829YKY8_9GAMM</name>
<dbReference type="Proteomes" id="UP000445000">
    <property type="component" value="Unassembled WGS sequence"/>
</dbReference>
<dbReference type="Pfam" id="PF01370">
    <property type="entry name" value="Epimerase"/>
    <property type="match status" value="1"/>
</dbReference>
<dbReference type="EMBL" id="BLJN01000007">
    <property type="protein sequence ID" value="GFE83910.1"/>
    <property type="molecule type" value="Genomic_DNA"/>
</dbReference>
<evidence type="ECO:0000256" key="2">
    <source>
        <dbReference type="ARBA" id="ARBA00007637"/>
    </source>
</evidence>
<evidence type="ECO:0000313" key="4">
    <source>
        <dbReference type="EMBL" id="GFE83910.1"/>
    </source>
</evidence>
<evidence type="ECO:0000256" key="1">
    <source>
        <dbReference type="ARBA" id="ARBA00005125"/>
    </source>
</evidence>
<reference evidence="5" key="1">
    <citation type="submission" date="2020-01" db="EMBL/GenBank/DDBJ databases">
        <title>'Steroidobacter agaridevorans' sp. nov., agar-degrading bacteria isolated from rhizosphere soils.</title>
        <authorList>
            <person name="Ikenaga M."/>
            <person name="Kataoka M."/>
            <person name="Murouchi A."/>
            <person name="Katsuragi S."/>
            <person name="Sakai M."/>
        </authorList>
    </citation>
    <scope>NUCLEOTIDE SEQUENCE [LARGE SCALE GENOMIC DNA]</scope>
    <source>
        <strain evidence="5">YU21-B</strain>
    </source>
</reference>
<evidence type="ECO:0000259" key="3">
    <source>
        <dbReference type="Pfam" id="PF01370"/>
    </source>
</evidence>
<dbReference type="InterPro" id="IPR001509">
    <property type="entry name" value="Epimerase_deHydtase"/>
</dbReference>
<dbReference type="Gene3D" id="3.40.50.720">
    <property type="entry name" value="NAD(P)-binding Rossmann-like Domain"/>
    <property type="match status" value="1"/>
</dbReference>
<proteinExistence type="inferred from homology"/>
<comment type="caution">
    <text evidence="4">The sequence shown here is derived from an EMBL/GenBank/DDBJ whole genome shotgun (WGS) entry which is preliminary data.</text>
</comment>
<dbReference type="AlphaFoldDB" id="A0A829YKY8"/>
<comment type="similarity">
    <text evidence="2">Belongs to the NAD(P)-dependent epimerase/dehydratase family.</text>
</comment>
<evidence type="ECO:0000313" key="5">
    <source>
        <dbReference type="Proteomes" id="UP000445000"/>
    </source>
</evidence>
<protein>
    <submittedName>
        <fullName evidence="4">CDP-paratose 2-epimerase</fullName>
    </submittedName>
</protein>
<dbReference type="PANTHER" id="PTHR43000">
    <property type="entry name" value="DTDP-D-GLUCOSE 4,6-DEHYDRATASE-RELATED"/>
    <property type="match status" value="1"/>
</dbReference>
<comment type="pathway">
    <text evidence="1">Bacterial outer membrane biogenesis; LPS O-antigen biosynthesis.</text>
</comment>
<dbReference type="RefSeq" id="WP_161815524.1">
    <property type="nucleotide sequence ID" value="NZ_BLJN01000007.1"/>
</dbReference>
<accession>A0A829YKY8</accession>
<dbReference type="SUPFAM" id="SSF51735">
    <property type="entry name" value="NAD(P)-binding Rossmann-fold domains"/>
    <property type="match status" value="1"/>
</dbReference>
<organism evidence="4 5">
    <name type="scientific">Steroidobacter agaridevorans</name>
    <dbReference type="NCBI Taxonomy" id="2695856"/>
    <lineage>
        <taxon>Bacteria</taxon>
        <taxon>Pseudomonadati</taxon>
        <taxon>Pseudomonadota</taxon>
        <taxon>Gammaproteobacteria</taxon>
        <taxon>Steroidobacterales</taxon>
        <taxon>Steroidobacteraceae</taxon>
        <taxon>Steroidobacter</taxon>
    </lineage>
</organism>
<dbReference type="InterPro" id="IPR036291">
    <property type="entry name" value="NAD(P)-bd_dom_sf"/>
</dbReference>
<sequence length="367" mass="40312">MTAAAKNGQHGSVLITGGAGFVGVNLAADLLANGERVRILDSLARAGSERNIEWLQRHHPGQVDFVEADVRTPQAVAAAMRGVEHVVHLAAQVAVTGSLANPLFDFDVNAFGTLNVLEAARRASRAPSLIFTSTNKVYGALDDLRVRADGQRYMPTTLRVRSHGIDESRNLDFHSPYGCSKGAAEQYVLDYSRSFGLRTTVFRMSCIYGPHQHGNEDQGWVAHMVRSALAGTPITIYGDGKQVRDVLFVEDLVDAFRQARHQIDRLSGRAFNIGGGPGNTVSLLELIRQLEQLLERRIELRFERWRVGDQRYYVSDTGRFQSATGWQARIPVTAGVEALCEWLTSSELHPAQRRRAAQTGVQLGAPG</sequence>
<keyword evidence="5" id="KW-1185">Reference proteome</keyword>
<gene>
    <name evidence="4" type="ORF">GCM10011487_59100</name>
</gene>
<feature type="domain" description="NAD-dependent epimerase/dehydratase" evidence="3">
    <location>
        <begin position="13"/>
        <end position="274"/>
    </location>
</feature>